<evidence type="ECO:0000313" key="2">
    <source>
        <dbReference type="Proteomes" id="UP000318833"/>
    </source>
</evidence>
<dbReference type="AlphaFoldDB" id="A0A554VAK8"/>
<dbReference type="Proteomes" id="UP000318833">
    <property type="component" value="Unassembled WGS sequence"/>
</dbReference>
<protein>
    <submittedName>
        <fullName evidence="1">Uncharacterized protein</fullName>
    </submittedName>
</protein>
<proteinExistence type="predicted"/>
<dbReference type="OrthoDB" id="1164369at2"/>
<gene>
    <name evidence="1" type="ORF">FOF46_29720</name>
</gene>
<reference evidence="1 2" key="1">
    <citation type="submission" date="2019-07" db="EMBL/GenBank/DDBJ databases">
        <title>The draft genome sequence of Aquimarina algiphila M91.</title>
        <authorList>
            <person name="Meng X."/>
        </authorList>
    </citation>
    <scope>NUCLEOTIDE SEQUENCE [LARGE SCALE GENOMIC DNA]</scope>
    <source>
        <strain evidence="1 2">M91</strain>
    </source>
</reference>
<dbReference type="RefSeq" id="WP_143919068.1">
    <property type="nucleotide sequence ID" value="NZ_CANMXV010000096.1"/>
</dbReference>
<comment type="caution">
    <text evidence="1">The sequence shown here is derived from an EMBL/GenBank/DDBJ whole genome shotgun (WGS) entry which is preliminary data.</text>
</comment>
<accession>A0A554VAK8</accession>
<keyword evidence="2" id="KW-1185">Reference proteome</keyword>
<evidence type="ECO:0000313" key="1">
    <source>
        <dbReference type="EMBL" id="TSE03233.1"/>
    </source>
</evidence>
<dbReference type="EMBL" id="VLNR01000120">
    <property type="protein sequence ID" value="TSE03233.1"/>
    <property type="molecule type" value="Genomic_DNA"/>
</dbReference>
<sequence>MQAQVTIGLTVKDKTEAHQVKKAFETMNKHFGAKGIIHMEKLFLNDAFIRNLVKMKINKR</sequence>
<organism evidence="1 2">
    <name type="scientific">Aquimarina algiphila</name>
    <dbReference type="NCBI Taxonomy" id="2047982"/>
    <lineage>
        <taxon>Bacteria</taxon>
        <taxon>Pseudomonadati</taxon>
        <taxon>Bacteroidota</taxon>
        <taxon>Flavobacteriia</taxon>
        <taxon>Flavobacteriales</taxon>
        <taxon>Flavobacteriaceae</taxon>
        <taxon>Aquimarina</taxon>
    </lineage>
</organism>
<name>A0A554VAK8_9FLAO</name>